<organism evidence="2 3">
    <name type="scientific">Vitis vinifera</name>
    <name type="common">Grape</name>
    <dbReference type="NCBI Taxonomy" id="29760"/>
    <lineage>
        <taxon>Eukaryota</taxon>
        <taxon>Viridiplantae</taxon>
        <taxon>Streptophyta</taxon>
        <taxon>Embryophyta</taxon>
        <taxon>Tracheophyta</taxon>
        <taxon>Spermatophyta</taxon>
        <taxon>Magnoliopsida</taxon>
        <taxon>eudicotyledons</taxon>
        <taxon>Gunneridae</taxon>
        <taxon>Pentapetalae</taxon>
        <taxon>rosids</taxon>
        <taxon>Vitales</taxon>
        <taxon>Vitaceae</taxon>
        <taxon>Viteae</taxon>
        <taxon>Vitis</taxon>
    </lineage>
</organism>
<dbReference type="AlphaFoldDB" id="A0A438BNY0"/>
<accession>A0A438BNY0</accession>
<dbReference type="Proteomes" id="UP000288805">
    <property type="component" value="Unassembled WGS sequence"/>
</dbReference>
<evidence type="ECO:0000256" key="1">
    <source>
        <dbReference type="ARBA" id="ARBA00006975"/>
    </source>
</evidence>
<evidence type="ECO:0000313" key="3">
    <source>
        <dbReference type="Proteomes" id="UP000288805"/>
    </source>
</evidence>
<proteinExistence type="inferred from homology"/>
<comment type="caution">
    <text evidence="2">The sequence shown here is derived from an EMBL/GenBank/DDBJ whole genome shotgun (WGS) entry which is preliminary data.</text>
</comment>
<evidence type="ECO:0000313" key="2">
    <source>
        <dbReference type="EMBL" id="RVW12662.1"/>
    </source>
</evidence>
<reference evidence="2 3" key="1">
    <citation type="journal article" date="2018" name="PLoS Genet.">
        <title>Population sequencing reveals clonal diversity and ancestral inbreeding in the grapevine cultivar Chardonnay.</title>
        <authorList>
            <person name="Roach M.J."/>
            <person name="Johnson D.L."/>
            <person name="Bohlmann J."/>
            <person name="van Vuuren H.J."/>
            <person name="Jones S.J."/>
            <person name="Pretorius I.S."/>
            <person name="Schmidt S.A."/>
            <person name="Borneman A.R."/>
        </authorList>
    </citation>
    <scope>NUCLEOTIDE SEQUENCE [LARGE SCALE GENOMIC DNA]</scope>
    <source>
        <strain evidence="3">cv. Chardonnay</strain>
        <tissue evidence="2">Leaf</tissue>
    </source>
</reference>
<dbReference type="Gene3D" id="2.30.33.40">
    <property type="entry name" value="GroES chaperonin"/>
    <property type="match status" value="1"/>
</dbReference>
<comment type="similarity">
    <text evidence="1">Belongs to the GroES chaperonin family.</text>
</comment>
<dbReference type="EMBL" id="QGNW01002690">
    <property type="protein sequence ID" value="RVW12662.1"/>
    <property type="molecule type" value="Genomic_DNA"/>
</dbReference>
<dbReference type="PANTHER" id="PTHR10772:SF0">
    <property type="entry name" value="10 KDA HEAT SHOCK PROTEIN, MITOCHONDRIAL"/>
    <property type="match status" value="1"/>
</dbReference>
<sequence>MAKRLIPTLNRILVEKIVPPSKTNAGILLPEKTAQVISIPICSFCLVAEKLNLEVGALNQNSAVLPFAVFGKPRIKILEIIEILAYSILHCVLSCQFPHHVLNSGKVVAVGPGARDRDGKLIPLSVRKETLFFCLNTEEIK</sequence>
<protein>
    <submittedName>
        <fullName evidence="2">Uncharacterized protein</fullName>
    </submittedName>
</protein>
<dbReference type="PANTHER" id="PTHR10772">
    <property type="entry name" value="10 KDA HEAT SHOCK PROTEIN"/>
    <property type="match status" value="1"/>
</dbReference>
<dbReference type="InterPro" id="IPR037124">
    <property type="entry name" value="Chaperonin_GroES_sf"/>
</dbReference>
<dbReference type="GO" id="GO:0005524">
    <property type="term" value="F:ATP binding"/>
    <property type="evidence" value="ECO:0007669"/>
    <property type="project" value="InterPro"/>
</dbReference>
<dbReference type="CDD" id="cd00320">
    <property type="entry name" value="cpn10"/>
    <property type="match status" value="1"/>
</dbReference>
<gene>
    <name evidence="2" type="ORF">CK203_114831</name>
</gene>
<name>A0A438BNY0_VITVI</name>
<dbReference type="InterPro" id="IPR020818">
    <property type="entry name" value="Chaperonin_GroES"/>
</dbReference>
<dbReference type="GO" id="GO:0044183">
    <property type="term" value="F:protein folding chaperone"/>
    <property type="evidence" value="ECO:0007669"/>
    <property type="project" value="InterPro"/>
</dbReference>